<comment type="caution">
    <text evidence="2">The sequence shown here is derived from an EMBL/GenBank/DDBJ whole genome shotgun (WGS) entry which is preliminary data.</text>
</comment>
<proteinExistence type="predicted"/>
<feature type="region of interest" description="Disordered" evidence="1">
    <location>
        <begin position="124"/>
        <end position="150"/>
    </location>
</feature>
<name>A0A9N8K5A2_9PEZI</name>
<dbReference type="EMBL" id="CAIJEO010000007">
    <property type="protein sequence ID" value="CAD0097301.1"/>
    <property type="molecule type" value="Genomic_DNA"/>
</dbReference>
<accession>A0A9N8K5A2</accession>
<dbReference type="OrthoDB" id="5082897at2759"/>
<reference evidence="2" key="1">
    <citation type="submission" date="2020-06" db="EMBL/GenBank/DDBJ databases">
        <authorList>
            <person name="Onetto C."/>
        </authorList>
    </citation>
    <scope>NUCLEOTIDE SEQUENCE</scope>
</reference>
<organism evidence="2 3">
    <name type="scientific">Aureobasidium mustum</name>
    <dbReference type="NCBI Taxonomy" id="2773714"/>
    <lineage>
        <taxon>Eukaryota</taxon>
        <taxon>Fungi</taxon>
        <taxon>Dikarya</taxon>
        <taxon>Ascomycota</taxon>
        <taxon>Pezizomycotina</taxon>
        <taxon>Dothideomycetes</taxon>
        <taxon>Dothideomycetidae</taxon>
        <taxon>Dothideales</taxon>
        <taxon>Saccotheciaceae</taxon>
        <taxon>Aureobasidium</taxon>
    </lineage>
</organism>
<feature type="compositionally biased region" description="Basic and acidic residues" evidence="1">
    <location>
        <begin position="127"/>
        <end position="150"/>
    </location>
</feature>
<keyword evidence="3" id="KW-1185">Reference proteome</keyword>
<dbReference type="AlphaFoldDB" id="A0A9N8K5A2"/>
<dbReference type="Proteomes" id="UP000714618">
    <property type="component" value="Unassembled WGS sequence"/>
</dbReference>
<sequence>MPQSLDELRPRPDGVPPLECLVAPLRGFFCPLCPSYKTIYYPCLRKHISKQHGVRCGSTYTSSSQSCFLQRWTDRRSKDPGYWKVDAAAVSDSQMQSDVNNNITTAATAQDIEGQLAHDLAVVEPEEERRPAEEYDKGAPDLGESPEHDTRSDWLRGCNWQDWFTNKPLRAIISVSKLPRMTLPAETLHIGSWCGLDCVSEAADERTLAIICVATRHVLDRCERTLKATPRTLRCWLKSWSHAYQPYDFKIPQAAAESRYKQSWCRFISYVYRVRALERRLYEQPGELSSLHLTCTQESAMNRVWSLALETQFTTTERKLIGPKDTIARLLESLFELFLTFWTDRPKDGNLERTPIANFSGVLGIDPTTLAFRKPYNYTTNLSARIWIGRLLLLEYALPLQPYLLLETKIPARDSYSDFGQRLCCDVRPLYLQRGSVSPIGYLIERLQHGRAIAKREGHLAPYGGL</sequence>
<evidence type="ECO:0000313" key="3">
    <source>
        <dbReference type="Proteomes" id="UP000714618"/>
    </source>
</evidence>
<evidence type="ECO:0000256" key="1">
    <source>
        <dbReference type="SAM" id="MobiDB-lite"/>
    </source>
</evidence>
<protein>
    <submittedName>
        <fullName evidence="2">Uncharacterized protein</fullName>
    </submittedName>
</protein>
<evidence type="ECO:0000313" key="2">
    <source>
        <dbReference type="EMBL" id="CAD0097301.1"/>
    </source>
</evidence>
<gene>
    <name evidence="2" type="ORF">AWRI4233_LOCUS6160</name>
</gene>